<evidence type="ECO:0000313" key="2">
    <source>
        <dbReference type="Proteomes" id="UP000821865"/>
    </source>
</evidence>
<evidence type="ECO:0000313" key="1">
    <source>
        <dbReference type="EMBL" id="KAH7979615.1"/>
    </source>
</evidence>
<protein>
    <submittedName>
        <fullName evidence="1">Uncharacterized protein</fullName>
    </submittedName>
</protein>
<comment type="caution">
    <text evidence="1">The sequence shown here is derived from an EMBL/GenBank/DDBJ whole genome shotgun (WGS) entry which is preliminary data.</text>
</comment>
<name>A0ACB8DZ00_DERSI</name>
<sequence length="185" mass="20889">MDAKFSDYSTFQGGPSTCILVNKAYTAVRVDLDLSTEQEYTMVRVLPLRGRDPSIHILNIYCPPHKPRVTFSEIFLRAIKLADKEPLVIVGDFNALSLHWGYYFEKARGRKLAELISTLRLTLIDPSQTTGETQKQLQRALQGYQGTTAHLADSLCDRYLCRTEDPSGPEYTYSGKLNQQLDAPI</sequence>
<proteinExistence type="predicted"/>
<accession>A0ACB8DZ00</accession>
<reference evidence="1" key="1">
    <citation type="submission" date="2020-05" db="EMBL/GenBank/DDBJ databases">
        <title>Large-scale comparative analyses of tick genomes elucidate their genetic diversity and vector capacities.</title>
        <authorList>
            <person name="Jia N."/>
            <person name="Wang J."/>
            <person name="Shi W."/>
            <person name="Du L."/>
            <person name="Sun Y."/>
            <person name="Zhan W."/>
            <person name="Jiang J."/>
            <person name="Wang Q."/>
            <person name="Zhang B."/>
            <person name="Ji P."/>
            <person name="Sakyi L.B."/>
            <person name="Cui X."/>
            <person name="Yuan T."/>
            <person name="Jiang B."/>
            <person name="Yang W."/>
            <person name="Lam T.T.-Y."/>
            <person name="Chang Q."/>
            <person name="Ding S."/>
            <person name="Wang X."/>
            <person name="Zhu J."/>
            <person name="Ruan X."/>
            <person name="Zhao L."/>
            <person name="Wei J."/>
            <person name="Que T."/>
            <person name="Du C."/>
            <person name="Cheng J."/>
            <person name="Dai P."/>
            <person name="Han X."/>
            <person name="Huang E."/>
            <person name="Gao Y."/>
            <person name="Liu J."/>
            <person name="Shao H."/>
            <person name="Ye R."/>
            <person name="Li L."/>
            <person name="Wei W."/>
            <person name="Wang X."/>
            <person name="Wang C."/>
            <person name="Yang T."/>
            <person name="Huo Q."/>
            <person name="Li W."/>
            <person name="Guo W."/>
            <person name="Chen H."/>
            <person name="Zhou L."/>
            <person name="Ni X."/>
            <person name="Tian J."/>
            <person name="Zhou Y."/>
            <person name="Sheng Y."/>
            <person name="Liu T."/>
            <person name="Pan Y."/>
            <person name="Xia L."/>
            <person name="Li J."/>
            <person name="Zhao F."/>
            <person name="Cao W."/>
        </authorList>
    </citation>
    <scope>NUCLEOTIDE SEQUENCE</scope>
    <source>
        <strain evidence="1">Dsil-2018</strain>
    </source>
</reference>
<gene>
    <name evidence="1" type="ORF">HPB49_010193</name>
</gene>
<keyword evidence="2" id="KW-1185">Reference proteome</keyword>
<organism evidence="1 2">
    <name type="scientific">Dermacentor silvarum</name>
    <name type="common">Tick</name>
    <dbReference type="NCBI Taxonomy" id="543639"/>
    <lineage>
        <taxon>Eukaryota</taxon>
        <taxon>Metazoa</taxon>
        <taxon>Ecdysozoa</taxon>
        <taxon>Arthropoda</taxon>
        <taxon>Chelicerata</taxon>
        <taxon>Arachnida</taxon>
        <taxon>Acari</taxon>
        <taxon>Parasitiformes</taxon>
        <taxon>Ixodida</taxon>
        <taxon>Ixodoidea</taxon>
        <taxon>Ixodidae</taxon>
        <taxon>Rhipicephalinae</taxon>
        <taxon>Dermacentor</taxon>
    </lineage>
</organism>
<dbReference type="Proteomes" id="UP000821865">
    <property type="component" value="Chromosome 1"/>
</dbReference>
<dbReference type="EMBL" id="CM023470">
    <property type="protein sequence ID" value="KAH7979615.1"/>
    <property type="molecule type" value="Genomic_DNA"/>
</dbReference>